<evidence type="ECO:0000256" key="1">
    <source>
        <dbReference type="ARBA" id="ARBA00004370"/>
    </source>
</evidence>
<dbReference type="PANTHER" id="PTHR23427:SF2">
    <property type="entry name" value="SURFEIT LOCUS PROTEIN 1"/>
    <property type="match status" value="1"/>
</dbReference>
<keyword evidence="2 5" id="KW-0812">Transmembrane</keyword>
<comment type="function">
    <text evidence="5">Probably involved in the biogenesis of the COX complex.</text>
</comment>
<keyword evidence="4 5" id="KW-0472">Membrane</keyword>
<dbReference type="Pfam" id="PF02104">
    <property type="entry name" value="SURF1"/>
    <property type="match status" value="1"/>
</dbReference>
<evidence type="ECO:0000256" key="4">
    <source>
        <dbReference type="ARBA" id="ARBA00023136"/>
    </source>
</evidence>
<comment type="similarity">
    <text evidence="5">Belongs to the SURF1 family.</text>
</comment>
<keyword evidence="5" id="KW-0496">Mitochondrion</keyword>
<dbReference type="PROSITE" id="PS50895">
    <property type="entry name" value="SURF1"/>
    <property type="match status" value="1"/>
</dbReference>
<keyword evidence="7" id="KW-1185">Reference proteome</keyword>
<dbReference type="PANTHER" id="PTHR23427">
    <property type="entry name" value="SURFEIT LOCUS PROTEIN"/>
    <property type="match status" value="1"/>
</dbReference>
<proteinExistence type="inferred from homology"/>
<dbReference type="InterPro" id="IPR045214">
    <property type="entry name" value="Surf1/Surf4"/>
</dbReference>
<sequence>MLSFLRSARFQHRFPPFNSRPFAQSSAPRAWWSRKDKSTVPALYKPRKEPWITPTMLVVGFIPFFTFGLGTWQLYRLKWKINLIDELEEKLQLQPLSLPRKINLDVIPEFVFRKVVMRGKWDHEHTMLLTPRVREGAHGAHVVTPLIRENGSTILVDRGFVSNDLVRDMSFSREDGEVEVLGMLRISQKRNSFTPDNLPEENKWYWTDVESMTEYAGGEKANVQPVFVEQIFEGHAGEAALQVQKGIPVGRPATVDLRNAHLSYVITWYGLSTLTGFMFMKLLMKRRRGGVRSLPRYT</sequence>
<evidence type="ECO:0000313" key="7">
    <source>
        <dbReference type="Proteomes" id="UP000559256"/>
    </source>
</evidence>
<gene>
    <name evidence="6" type="ORF">D9758_002297</name>
</gene>
<dbReference type="Proteomes" id="UP000559256">
    <property type="component" value="Unassembled WGS sequence"/>
</dbReference>
<dbReference type="EMBL" id="JAACJM010000015">
    <property type="protein sequence ID" value="KAF5368456.1"/>
    <property type="molecule type" value="Genomic_DNA"/>
</dbReference>
<keyword evidence="5" id="KW-0999">Mitochondrion inner membrane</keyword>
<feature type="transmembrane region" description="Helical" evidence="5">
    <location>
        <begin position="262"/>
        <end position="283"/>
    </location>
</feature>
<comment type="caution">
    <text evidence="6">The sequence shown here is derived from an EMBL/GenBank/DDBJ whole genome shotgun (WGS) entry which is preliminary data.</text>
</comment>
<dbReference type="AlphaFoldDB" id="A0A8H5GP70"/>
<protein>
    <recommendedName>
        <fullName evidence="5">SURF1-like protein</fullName>
    </recommendedName>
</protein>
<dbReference type="OrthoDB" id="15189at2759"/>
<comment type="subcellular location">
    <subcellularLocation>
        <location evidence="1">Membrane</location>
    </subcellularLocation>
    <subcellularLocation>
        <location evidence="5">Mitochondrion inner membrane</location>
        <topology evidence="5">Multi-pass membrane protein</topology>
    </subcellularLocation>
</comment>
<evidence type="ECO:0000256" key="3">
    <source>
        <dbReference type="ARBA" id="ARBA00022989"/>
    </source>
</evidence>
<dbReference type="CDD" id="cd06662">
    <property type="entry name" value="SURF1"/>
    <property type="match status" value="1"/>
</dbReference>
<reference evidence="6 7" key="1">
    <citation type="journal article" date="2020" name="ISME J.">
        <title>Uncovering the hidden diversity of litter-decomposition mechanisms in mushroom-forming fungi.</title>
        <authorList>
            <person name="Floudas D."/>
            <person name="Bentzer J."/>
            <person name="Ahren D."/>
            <person name="Johansson T."/>
            <person name="Persson P."/>
            <person name="Tunlid A."/>
        </authorList>
    </citation>
    <scope>NUCLEOTIDE SEQUENCE [LARGE SCALE GENOMIC DNA]</scope>
    <source>
        <strain evidence="6 7">CBS 291.85</strain>
    </source>
</reference>
<keyword evidence="3 5" id="KW-1133">Transmembrane helix</keyword>
<dbReference type="GO" id="GO:0033617">
    <property type="term" value="P:mitochondrial respiratory chain complex IV assembly"/>
    <property type="evidence" value="ECO:0007669"/>
    <property type="project" value="TreeGrafter"/>
</dbReference>
<organism evidence="6 7">
    <name type="scientific">Tetrapyrgos nigripes</name>
    <dbReference type="NCBI Taxonomy" id="182062"/>
    <lineage>
        <taxon>Eukaryota</taxon>
        <taxon>Fungi</taxon>
        <taxon>Dikarya</taxon>
        <taxon>Basidiomycota</taxon>
        <taxon>Agaricomycotina</taxon>
        <taxon>Agaricomycetes</taxon>
        <taxon>Agaricomycetidae</taxon>
        <taxon>Agaricales</taxon>
        <taxon>Marasmiineae</taxon>
        <taxon>Marasmiaceae</taxon>
        <taxon>Tetrapyrgos</taxon>
    </lineage>
</organism>
<accession>A0A8H5GP70</accession>
<dbReference type="GO" id="GO:0005743">
    <property type="term" value="C:mitochondrial inner membrane"/>
    <property type="evidence" value="ECO:0007669"/>
    <property type="project" value="UniProtKB-SubCell"/>
</dbReference>
<dbReference type="InterPro" id="IPR002994">
    <property type="entry name" value="Surf1/Shy1"/>
</dbReference>
<evidence type="ECO:0000256" key="2">
    <source>
        <dbReference type="ARBA" id="ARBA00022692"/>
    </source>
</evidence>
<feature type="transmembrane region" description="Helical" evidence="5">
    <location>
        <begin position="55"/>
        <end position="75"/>
    </location>
</feature>
<evidence type="ECO:0000256" key="5">
    <source>
        <dbReference type="RuleBase" id="RU363076"/>
    </source>
</evidence>
<name>A0A8H5GP70_9AGAR</name>
<evidence type="ECO:0000313" key="6">
    <source>
        <dbReference type="EMBL" id="KAF5368456.1"/>
    </source>
</evidence>